<evidence type="ECO:0000256" key="4">
    <source>
        <dbReference type="ARBA" id="ARBA00035682"/>
    </source>
</evidence>
<evidence type="ECO:0000256" key="3">
    <source>
        <dbReference type="ARBA" id="ARBA00035647"/>
    </source>
</evidence>
<protein>
    <recommendedName>
        <fullName evidence="4">Small ribosomal subunit protein mS38</fullName>
    </recommendedName>
</protein>
<dbReference type="STRING" id="765440.A0A0C3FJM8"/>
<organism evidence="7 8">
    <name type="scientific">Piloderma croceum (strain F 1598)</name>
    <dbReference type="NCBI Taxonomy" id="765440"/>
    <lineage>
        <taxon>Eukaryota</taxon>
        <taxon>Fungi</taxon>
        <taxon>Dikarya</taxon>
        <taxon>Basidiomycota</taxon>
        <taxon>Agaricomycotina</taxon>
        <taxon>Agaricomycetes</taxon>
        <taxon>Agaricomycetidae</taxon>
        <taxon>Atheliales</taxon>
        <taxon>Atheliaceae</taxon>
        <taxon>Piloderma</taxon>
    </lineage>
</organism>
<dbReference type="HOGENOM" id="CLU_069668_0_0_1"/>
<evidence type="ECO:0000259" key="6">
    <source>
        <dbReference type="SMART" id="SM01155"/>
    </source>
</evidence>
<feature type="compositionally biased region" description="Acidic residues" evidence="5">
    <location>
        <begin position="195"/>
        <end position="205"/>
    </location>
</feature>
<comment type="similarity">
    <text evidence="3">Belongs to the mitochondrion-specific ribosomal protein mS38 family.</text>
</comment>
<dbReference type="Pfam" id="PF08213">
    <property type="entry name" value="COX24_C"/>
    <property type="match status" value="1"/>
</dbReference>
<name>A0A0C3FJM8_PILCF</name>
<feature type="region of interest" description="Disordered" evidence="5">
    <location>
        <begin position="179"/>
        <end position="205"/>
    </location>
</feature>
<dbReference type="InParanoid" id="A0A0C3FJM8"/>
<reference evidence="8" key="2">
    <citation type="submission" date="2015-01" db="EMBL/GenBank/DDBJ databases">
        <title>Evolutionary Origins and Diversification of the Mycorrhizal Mutualists.</title>
        <authorList>
            <consortium name="DOE Joint Genome Institute"/>
            <consortium name="Mycorrhizal Genomics Consortium"/>
            <person name="Kohler A."/>
            <person name="Kuo A."/>
            <person name="Nagy L.G."/>
            <person name="Floudas D."/>
            <person name="Copeland A."/>
            <person name="Barry K.W."/>
            <person name="Cichocki N."/>
            <person name="Veneault-Fourrey C."/>
            <person name="LaButti K."/>
            <person name="Lindquist E.A."/>
            <person name="Lipzen A."/>
            <person name="Lundell T."/>
            <person name="Morin E."/>
            <person name="Murat C."/>
            <person name="Riley R."/>
            <person name="Ohm R."/>
            <person name="Sun H."/>
            <person name="Tunlid A."/>
            <person name="Henrissat B."/>
            <person name="Grigoriev I.V."/>
            <person name="Hibbett D.S."/>
            <person name="Martin F."/>
        </authorList>
    </citation>
    <scope>NUCLEOTIDE SEQUENCE [LARGE SCALE GENOMIC DNA]</scope>
    <source>
        <strain evidence="8">F 1598</strain>
    </source>
</reference>
<dbReference type="SMART" id="SM01155">
    <property type="entry name" value="DUF1713"/>
    <property type="match status" value="1"/>
</dbReference>
<evidence type="ECO:0000256" key="5">
    <source>
        <dbReference type="SAM" id="MobiDB-lite"/>
    </source>
</evidence>
<comment type="subcellular location">
    <subcellularLocation>
        <location evidence="1">Mitochondrion</location>
    </subcellularLocation>
</comment>
<evidence type="ECO:0000256" key="1">
    <source>
        <dbReference type="ARBA" id="ARBA00004173"/>
    </source>
</evidence>
<dbReference type="InterPro" id="IPR013177">
    <property type="entry name" value="Ribosomal_mS38_C"/>
</dbReference>
<feature type="compositionally biased region" description="Polar residues" evidence="5">
    <location>
        <begin position="41"/>
        <end position="54"/>
    </location>
</feature>
<evidence type="ECO:0000313" key="7">
    <source>
        <dbReference type="EMBL" id="KIM79656.1"/>
    </source>
</evidence>
<evidence type="ECO:0000256" key="2">
    <source>
        <dbReference type="ARBA" id="ARBA00023128"/>
    </source>
</evidence>
<reference evidence="7 8" key="1">
    <citation type="submission" date="2014-04" db="EMBL/GenBank/DDBJ databases">
        <authorList>
            <consortium name="DOE Joint Genome Institute"/>
            <person name="Kuo A."/>
            <person name="Tarkka M."/>
            <person name="Buscot F."/>
            <person name="Kohler A."/>
            <person name="Nagy L.G."/>
            <person name="Floudas D."/>
            <person name="Copeland A."/>
            <person name="Barry K.W."/>
            <person name="Cichocki N."/>
            <person name="Veneault-Fourrey C."/>
            <person name="LaButti K."/>
            <person name="Lindquist E.A."/>
            <person name="Lipzen A."/>
            <person name="Lundell T."/>
            <person name="Morin E."/>
            <person name="Murat C."/>
            <person name="Sun H."/>
            <person name="Tunlid A."/>
            <person name="Henrissat B."/>
            <person name="Grigoriev I.V."/>
            <person name="Hibbett D.S."/>
            <person name="Martin F."/>
            <person name="Nordberg H.P."/>
            <person name="Cantor M.N."/>
            <person name="Hua S.X."/>
        </authorList>
    </citation>
    <scope>NUCLEOTIDE SEQUENCE [LARGE SCALE GENOMIC DNA]</scope>
    <source>
        <strain evidence="7 8">F 1598</strain>
    </source>
</reference>
<proteinExistence type="inferred from homology"/>
<dbReference type="OrthoDB" id="3268560at2759"/>
<feature type="region of interest" description="Disordered" evidence="5">
    <location>
        <begin position="265"/>
        <end position="288"/>
    </location>
</feature>
<dbReference type="GO" id="GO:0005739">
    <property type="term" value="C:mitochondrion"/>
    <property type="evidence" value="ECO:0007669"/>
    <property type="project" value="UniProtKB-SubCell"/>
</dbReference>
<sequence length="288" mass="31481">MSAFTRIIRPSSTARRAYSSFFSSKPGGGRYFNSAKPPKTVVNTGKSKADNVNVSHDGAVNGSGGAHNDGAGGSGKMKPTGEETTVRPSSTVTAARDRPLQASHNASANPAATGSLPSNTPSSTSDQYNFPRHPAMSPEDYKLHQFFSLHRPLLLHAQPTSAIFESPPQPLHLFAPPLSEDDVPRRPAHLGTLEDPPEASPETDADAARQLARALVMNRVGSTISWEDTLLKLGLDGNTEEGRAELAKEWAREWDVIYTDSVKRKRKKKMKKHKLKKRRRALRSQKQK</sequence>
<keyword evidence="2" id="KW-0496">Mitochondrion</keyword>
<feature type="region of interest" description="Disordered" evidence="5">
    <location>
        <begin position="21"/>
        <end position="136"/>
    </location>
</feature>
<evidence type="ECO:0000313" key="8">
    <source>
        <dbReference type="Proteomes" id="UP000054166"/>
    </source>
</evidence>
<feature type="compositionally biased region" description="Polar residues" evidence="5">
    <location>
        <begin position="102"/>
        <end position="128"/>
    </location>
</feature>
<dbReference type="Proteomes" id="UP000054166">
    <property type="component" value="Unassembled WGS sequence"/>
</dbReference>
<gene>
    <name evidence="7" type="ORF">PILCRDRAFT_823196</name>
</gene>
<dbReference type="AlphaFoldDB" id="A0A0C3FJM8"/>
<accession>A0A0C3FJM8</accession>
<keyword evidence="8" id="KW-1185">Reference proteome</keyword>
<dbReference type="PANTHER" id="PTHR32035:SF3">
    <property type="entry name" value="SMALL RIBOSOMAL SUBUNIT PROTEIN MS38"/>
    <property type="match status" value="1"/>
</dbReference>
<dbReference type="EMBL" id="KN833008">
    <property type="protein sequence ID" value="KIM79656.1"/>
    <property type="molecule type" value="Genomic_DNA"/>
</dbReference>
<feature type="domain" description="Ribosomal protein mS38 C-terminal" evidence="6">
    <location>
        <begin position="258"/>
        <end position="288"/>
    </location>
</feature>
<feature type="compositionally biased region" description="Gly residues" evidence="5">
    <location>
        <begin position="61"/>
        <end position="75"/>
    </location>
</feature>
<dbReference type="PANTHER" id="PTHR32035">
    <property type="entry name" value="AURORA KINASE A-INTERACTING PROTEIN"/>
    <property type="match status" value="1"/>
</dbReference>